<accession>A0ABN8F4Q0</accession>
<keyword evidence="1" id="KW-0812">Transmembrane</keyword>
<evidence type="ECO:0000313" key="3">
    <source>
        <dbReference type="Proteomes" id="UP000837803"/>
    </source>
</evidence>
<dbReference type="EMBL" id="CAKLPZ010000003">
    <property type="protein sequence ID" value="CAH1001579.1"/>
    <property type="molecule type" value="Genomic_DNA"/>
</dbReference>
<keyword evidence="3" id="KW-1185">Reference proteome</keyword>
<reference evidence="2" key="1">
    <citation type="submission" date="2021-12" db="EMBL/GenBank/DDBJ databases">
        <authorList>
            <person name="Rodrigo-Torres L."/>
            <person name="Arahal R. D."/>
            <person name="Lucena T."/>
        </authorList>
    </citation>
    <scope>NUCLEOTIDE SEQUENCE</scope>
    <source>
        <strain evidence="2">CECT 8419</strain>
    </source>
</reference>
<name>A0ABN8F4Q0_9BACT</name>
<keyword evidence="1" id="KW-1133">Transmembrane helix</keyword>
<feature type="transmembrane region" description="Helical" evidence="1">
    <location>
        <begin position="58"/>
        <end position="82"/>
    </location>
</feature>
<organism evidence="2 3">
    <name type="scientific">Neolewinella maritima</name>
    <dbReference type="NCBI Taxonomy" id="1383882"/>
    <lineage>
        <taxon>Bacteria</taxon>
        <taxon>Pseudomonadati</taxon>
        <taxon>Bacteroidota</taxon>
        <taxon>Saprospiria</taxon>
        <taxon>Saprospirales</taxon>
        <taxon>Lewinellaceae</taxon>
        <taxon>Neolewinella</taxon>
    </lineage>
</organism>
<dbReference type="RefSeq" id="WP_238751429.1">
    <property type="nucleotide sequence ID" value="NZ_CAKLPZ010000003.1"/>
</dbReference>
<protein>
    <recommendedName>
        <fullName evidence="4">DUF805 domain-containing protein</fullName>
    </recommendedName>
</protein>
<gene>
    <name evidence="2" type="ORF">LEM8419_02482</name>
</gene>
<dbReference type="Proteomes" id="UP000837803">
    <property type="component" value="Unassembled WGS sequence"/>
</dbReference>
<keyword evidence="1" id="KW-0472">Membrane</keyword>
<feature type="transmembrane region" description="Helical" evidence="1">
    <location>
        <begin position="32"/>
        <end position="52"/>
    </location>
</feature>
<evidence type="ECO:0008006" key="4">
    <source>
        <dbReference type="Google" id="ProtNLM"/>
    </source>
</evidence>
<sequence>MTLPRPLNQAFGAYYEGLTRYADFSGTTIGRAYLSFLIVNLSITLLLAFLEYLTADGFFRLIGLLYGLVLLLPGLAITTRLLRHLSTR</sequence>
<evidence type="ECO:0000313" key="2">
    <source>
        <dbReference type="EMBL" id="CAH1001579.1"/>
    </source>
</evidence>
<evidence type="ECO:0000256" key="1">
    <source>
        <dbReference type="SAM" id="Phobius"/>
    </source>
</evidence>
<proteinExistence type="predicted"/>
<comment type="caution">
    <text evidence="2">The sequence shown here is derived from an EMBL/GenBank/DDBJ whole genome shotgun (WGS) entry which is preliminary data.</text>
</comment>